<evidence type="ECO:0000256" key="6">
    <source>
        <dbReference type="ARBA" id="ARBA00022692"/>
    </source>
</evidence>
<dbReference type="InterPro" id="IPR000701">
    <property type="entry name" value="SuccDH_FuR_B_TM-su"/>
</dbReference>
<feature type="transmembrane region" description="Helical" evidence="13">
    <location>
        <begin position="7"/>
        <end position="33"/>
    </location>
</feature>
<dbReference type="GO" id="GO:0009055">
    <property type="term" value="F:electron transfer activity"/>
    <property type="evidence" value="ECO:0007669"/>
    <property type="project" value="InterPro"/>
</dbReference>
<feature type="transmembrane region" description="Helical" evidence="13">
    <location>
        <begin position="92"/>
        <end position="113"/>
    </location>
</feature>
<comment type="subunit">
    <text evidence="11">Part of an enzyme complex containing four subunits: a flavoprotein, an iron-sulfur protein, plus two membrane-anchoring proteins, SdhC and SdhD. The complex can form homotrimers.</text>
</comment>
<keyword evidence="5 12" id="KW-0349">Heme</keyword>
<evidence type="ECO:0000256" key="12">
    <source>
        <dbReference type="PIRSR" id="PIRSR000178-1"/>
    </source>
</evidence>
<comment type="function">
    <text evidence="1">Membrane-anchoring subunit of succinate dehydrogenase (SDH).</text>
</comment>
<keyword evidence="7 12" id="KW-0479">Metal-binding</keyword>
<dbReference type="PANTHER" id="PTHR10978">
    <property type="entry name" value="SUCCINATE DEHYDROGENASE CYTOCHROME B560 SUBUNIT"/>
    <property type="match status" value="1"/>
</dbReference>
<evidence type="ECO:0000256" key="2">
    <source>
        <dbReference type="ARBA" id="ARBA00004370"/>
    </source>
</evidence>
<evidence type="ECO:0000313" key="14">
    <source>
        <dbReference type="EMBL" id="NQV63937.1"/>
    </source>
</evidence>
<keyword evidence="6 13" id="KW-0812">Transmembrane</keyword>
<gene>
    <name evidence="14" type="primary">sdhC</name>
    <name evidence="14" type="ORF">HQ497_01110</name>
</gene>
<comment type="caution">
    <text evidence="14">The sequence shown here is derived from an EMBL/GenBank/DDBJ whole genome shotgun (WGS) entry which is preliminary data.</text>
</comment>
<evidence type="ECO:0000256" key="4">
    <source>
        <dbReference type="ARBA" id="ARBA00020076"/>
    </source>
</evidence>
<dbReference type="InterPro" id="IPR034804">
    <property type="entry name" value="SQR/QFR_C/D"/>
</dbReference>
<name>A0A972VWN9_9GAMM</name>
<dbReference type="SUPFAM" id="SSF81343">
    <property type="entry name" value="Fumarate reductase respiratory complex transmembrane subunits"/>
    <property type="match status" value="1"/>
</dbReference>
<keyword evidence="9 12" id="KW-0408">Iron</keyword>
<feature type="transmembrane region" description="Helical" evidence="13">
    <location>
        <begin position="53"/>
        <end position="71"/>
    </location>
</feature>
<dbReference type="NCBIfam" id="TIGR02970">
    <property type="entry name" value="succ_dehyd_cytB"/>
    <property type="match status" value="1"/>
</dbReference>
<dbReference type="Proteomes" id="UP000754644">
    <property type="component" value="Unassembled WGS sequence"/>
</dbReference>
<dbReference type="GO" id="GO:0046872">
    <property type="term" value="F:metal ion binding"/>
    <property type="evidence" value="ECO:0007669"/>
    <property type="project" value="UniProtKB-KW"/>
</dbReference>
<dbReference type="Gene3D" id="1.20.1300.10">
    <property type="entry name" value="Fumarate reductase/succinate dehydrogenase, transmembrane subunit"/>
    <property type="match status" value="1"/>
</dbReference>
<reference evidence="14" key="1">
    <citation type="submission" date="2020-05" db="EMBL/GenBank/DDBJ databases">
        <title>Sulfur intermediates as new biogeochemical hubs in an aquatic model microbial ecosystem.</title>
        <authorList>
            <person name="Vigneron A."/>
        </authorList>
    </citation>
    <scope>NUCLEOTIDE SEQUENCE</scope>
    <source>
        <strain evidence="14">Bin.250</strain>
    </source>
</reference>
<evidence type="ECO:0000256" key="3">
    <source>
        <dbReference type="ARBA" id="ARBA00007244"/>
    </source>
</evidence>
<evidence type="ECO:0000256" key="1">
    <source>
        <dbReference type="ARBA" id="ARBA00004050"/>
    </source>
</evidence>
<proteinExistence type="inferred from homology"/>
<dbReference type="PANTHER" id="PTHR10978:SF5">
    <property type="entry name" value="SUCCINATE DEHYDROGENASE CYTOCHROME B560 SUBUNIT, MITOCHONDRIAL"/>
    <property type="match status" value="1"/>
</dbReference>
<organism evidence="14 15">
    <name type="scientific">SAR86 cluster bacterium</name>
    <dbReference type="NCBI Taxonomy" id="2030880"/>
    <lineage>
        <taxon>Bacteria</taxon>
        <taxon>Pseudomonadati</taxon>
        <taxon>Pseudomonadota</taxon>
        <taxon>Gammaproteobacteria</taxon>
        <taxon>SAR86 cluster</taxon>
    </lineage>
</organism>
<evidence type="ECO:0000256" key="9">
    <source>
        <dbReference type="ARBA" id="ARBA00023004"/>
    </source>
</evidence>
<dbReference type="AlphaFoldDB" id="A0A972VWN9"/>
<evidence type="ECO:0000256" key="13">
    <source>
        <dbReference type="SAM" id="Phobius"/>
    </source>
</evidence>
<dbReference type="EMBL" id="JABMOJ010000042">
    <property type="protein sequence ID" value="NQV63937.1"/>
    <property type="molecule type" value="Genomic_DNA"/>
</dbReference>
<keyword evidence="8 13" id="KW-1133">Transmembrane helix</keyword>
<dbReference type="CDD" id="cd03499">
    <property type="entry name" value="SQR_TypeC_SdhC"/>
    <property type="match status" value="1"/>
</dbReference>
<accession>A0A972VWN9</accession>
<dbReference type="PIRSF" id="PIRSF000178">
    <property type="entry name" value="SDH_cyt_b560"/>
    <property type="match status" value="1"/>
</dbReference>
<dbReference type="GO" id="GO:0006099">
    <property type="term" value="P:tricarboxylic acid cycle"/>
    <property type="evidence" value="ECO:0007669"/>
    <property type="project" value="InterPro"/>
</dbReference>
<dbReference type="Pfam" id="PF01127">
    <property type="entry name" value="Sdh_cyt"/>
    <property type="match status" value="1"/>
</dbReference>
<dbReference type="InterPro" id="IPR014314">
    <property type="entry name" value="Succ_DH_cytb556"/>
</dbReference>
<evidence type="ECO:0000256" key="7">
    <source>
        <dbReference type="ARBA" id="ARBA00022723"/>
    </source>
</evidence>
<comment type="similarity">
    <text evidence="3">Belongs to the cytochrome b560 family.</text>
</comment>
<dbReference type="GO" id="GO:0005886">
    <property type="term" value="C:plasma membrane"/>
    <property type="evidence" value="ECO:0007669"/>
    <property type="project" value="TreeGrafter"/>
</dbReference>
<evidence type="ECO:0000256" key="5">
    <source>
        <dbReference type="ARBA" id="ARBA00022617"/>
    </source>
</evidence>
<protein>
    <recommendedName>
        <fullName evidence="4">Succinate dehydrogenase cytochrome b556 subunit</fullName>
    </recommendedName>
</protein>
<feature type="binding site" description="axial binding residue" evidence="12">
    <location>
        <position position="69"/>
    </location>
    <ligand>
        <name>heme</name>
        <dbReference type="ChEBI" id="CHEBI:30413"/>
        <note>ligand shared with second transmembrane subunit</note>
    </ligand>
    <ligandPart>
        <name>Fe</name>
        <dbReference type="ChEBI" id="CHEBI:18248"/>
    </ligandPart>
</feature>
<evidence type="ECO:0000313" key="15">
    <source>
        <dbReference type="Proteomes" id="UP000754644"/>
    </source>
</evidence>
<keyword evidence="10 13" id="KW-0472">Membrane</keyword>
<evidence type="ECO:0000256" key="11">
    <source>
        <dbReference type="ARBA" id="ARBA00025912"/>
    </source>
</evidence>
<evidence type="ECO:0000256" key="10">
    <source>
        <dbReference type="ARBA" id="ARBA00023136"/>
    </source>
</evidence>
<comment type="cofactor">
    <cofactor evidence="12">
        <name>heme</name>
        <dbReference type="ChEBI" id="CHEBI:30413"/>
    </cofactor>
    <text evidence="12">The heme is bound between the two transmembrane subunits.</text>
</comment>
<sequence>MAFAWPLAALASITHRIAGVILFVGIAFGLYALDLSLSSAAGFDVLKGLMNSPFGMFVTWGLLSALAYHFVAGIKHLLLDMEIADTVEGSKFAARVTFLVSAVLIFLAGIWVIQG</sequence>
<evidence type="ECO:0000256" key="8">
    <source>
        <dbReference type="ARBA" id="ARBA00022989"/>
    </source>
</evidence>
<comment type="subcellular location">
    <subcellularLocation>
        <location evidence="2">Membrane</location>
    </subcellularLocation>
</comment>